<evidence type="ECO:0000313" key="2">
    <source>
        <dbReference type="Proteomes" id="UP001152622"/>
    </source>
</evidence>
<keyword evidence="2" id="KW-1185">Reference proteome</keyword>
<dbReference type="Proteomes" id="UP001152622">
    <property type="component" value="Chromosome 7"/>
</dbReference>
<organism evidence="1 2">
    <name type="scientific">Synaphobranchus kaupii</name>
    <name type="common">Kaup's arrowtooth eel</name>
    <dbReference type="NCBI Taxonomy" id="118154"/>
    <lineage>
        <taxon>Eukaryota</taxon>
        <taxon>Metazoa</taxon>
        <taxon>Chordata</taxon>
        <taxon>Craniata</taxon>
        <taxon>Vertebrata</taxon>
        <taxon>Euteleostomi</taxon>
        <taxon>Actinopterygii</taxon>
        <taxon>Neopterygii</taxon>
        <taxon>Teleostei</taxon>
        <taxon>Anguilliformes</taxon>
        <taxon>Synaphobranchidae</taxon>
        <taxon>Synaphobranchus</taxon>
    </lineage>
</organism>
<comment type="caution">
    <text evidence="1">The sequence shown here is derived from an EMBL/GenBank/DDBJ whole genome shotgun (WGS) entry which is preliminary data.</text>
</comment>
<protein>
    <submittedName>
        <fullName evidence="1">Uncharacterized protein</fullName>
    </submittedName>
</protein>
<name>A0A9Q1F9G9_SYNKA</name>
<gene>
    <name evidence="1" type="ORF">SKAU_G00211750</name>
</gene>
<dbReference type="EMBL" id="JAINUF010000007">
    <property type="protein sequence ID" value="KAJ8353608.1"/>
    <property type="molecule type" value="Genomic_DNA"/>
</dbReference>
<accession>A0A9Q1F9G9</accession>
<dbReference type="AlphaFoldDB" id="A0A9Q1F9G9"/>
<reference evidence="1" key="1">
    <citation type="journal article" date="2023" name="Science">
        <title>Genome structures resolve the early diversification of teleost fishes.</title>
        <authorList>
            <person name="Parey E."/>
            <person name="Louis A."/>
            <person name="Montfort J."/>
            <person name="Bouchez O."/>
            <person name="Roques C."/>
            <person name="Iampietro C."/>
            <person name="Lluch J."/>
            <person name="Castinel A."/>
            <person name="Donnadieu C."/>
            <person name="Desvignes T."/>
            <person name="Floi Bucao C."/>
            <person name="Jouanno E."/>
            <person name="Wen M."/>
            <person name="Mejri S."/>
            <person name="Dirks R."/>
            <person name="Jansen H."/>
            <person name="Henkel C."/>
            <person name="Chen W.J."/>
            <person name="Zahm M."/>
            <person name="Cabau C."/>
            <person name="Klopp C."/>
            <person name="Thompson A.W."/>
            <person name="Robinson-Rechavi M."/>
            <person name="Braasch I."/>
            <person name="Lecointre G."/>
            <person name="Bobe J."/>
            <person name="Postlethwait J.H."/>
            <person name="Berthelot C."/>
            <person name="Roest Crollius H."/>
            <person name="Guiguen Y."/>
        </authorList>
    </citation>
    <scope>NUCLEOTIDE SEQUENCE</scope>
    <source>
        <strain evidence="1">WJC10195</strain>
    </source>
</reference>
<evidence type="ECO:0000313" key="1">
    <source>
        <dbReference type="EMBL" id="KAJ8353608.1"/>
    </source>
</evidence>
<proteinExistence type="predicted"/>
<sequence>MACMALGEMTDNDGNEGVDEVLSPLHRSCGHKTPTWLRFWSGCREHTSSASSPTTKAQLEQWDTLEKGVLYIGGGLPQKQQHCSSWLRTQFGGRSTSHITCQTPPHYMG</sequence>